<evidence type="ECO:0000313" key="2">
    <source>
        <dbReference type="Proteomes" id="UP001196980"/>
    </source>
</evidence>
<protein>
    <submittedName>
        <fullName evidence="1">Uncharacterized protein</fullName>
    </submittedName>
</protein>
<comment type="caution">
    <text evidence="1">The sequence shown here is derived from an EMBL/GenBank/DDBJ whole genome shotgun (WGS) entry which is preliminary data.</text>
</comment>
<reference evidence="1 2" key="1">
    <citation type="journal article" date="2020" name="J Geophys Res Biogeosci">
        <title>Magnetotaxis as an Adaptation to Enable Bacterial Shuttling of Microbial Sulfur and Sulfur Cycling Across Aquatic Oxic#Anoxic Interfaces.</title>
        <authorList>
            <person name="Li J."/>
            <person name="Liu P."/>
            <person name="Wang J."/>
            <person name="Roberts A.P."/>
            <person name="Pan Y."/>
        </authorList>
    </citation>
    <scope>NUCLEOTIDE SEQUENCE [LARGE SCALE GENOMIC DNA]</scope>
    <source>
        <strain evidence="1 2">MYR-1_YQ</strain>
    </source>
</reference>
<dbReference type="EMBL" id="JABXWD010000257">
    <property type="protein sequence ID" value="MBV6342442.1"/>
    <property type="molecule type" value="Genomic_DNA"/>
</dbReference>
<proteinExistence type="predicted"/>
<evidence type="ECO:0000313" key="1">
    <source>
        <dbReference type="EMBL" id="MBV6342442.1"/>
    </source>
</evidence>
<dbReference type="Proteomes" id="UP001196980">
    <property type="component" value="Unassembled WGS sequence"/>
</dbReference>
<sequence length="54" mass="6268">MTIISKPFTETGRKNYEGIRWGKSKKSRGKCGTLRTLIDEQREREGKVEDQLIV</sequence>
<accession>A0ABS6S1C4</accession>
<dbReference type="RefSeq" id="WP_218253061.1">
    <property type="nucleotide sequence ID" value="NZ_JABXWD010000257.1"/>
</dbReference>
<gene>
    <name evidence="1" type="ORF">HWQ67_12685</name>
</gene>
<organism evidence="1 2">
    <name type="scientific">Candidatus Magnetobacterium casense</name>
    <dbReference type="NCBI Taxonomy" id="1455061"/>
    <lineage>
        <taxon>Bacteria</taxon>
        <taxon>Pseudomonadati</taxon>
        <taxon>Nitrospirota</taxon>
        <taxon>Thermodesulfovibrionia</taxon>
        <taxon>Thermodesulfovibrionales</taxon>
        <taxon>Candidatus Magnetobacteriaceae</taxon>
        <taxon>Candidatus Magnetobacterium</taxon>
    </lineage>
</organism>
<keyword evidence="2" id="KW-1185">Reference proteome</keyword>
<name>A0ABS6S1C4_9BACT</name>